<keyword evidence="1 5" id="KW-0479">Metal-binding</keyword>
<accession>A0A922D1C9</accession>
<comment type="caution">
    <text evidence="8">The sequence shown here is derived from an EMBL/GenBank/DDBJ whole genome shotgun (WGS) entry which is preliminary data.</text>
</comment>
<reference evidence="8" key="1">
    <citation type="journal article" date="2016" name="Insect Biochem. Mol. Biol.">
        <title>Multifaceted biological insights from a draft genome sequence of the tobacco hornworm moth, Manduca sexta.</title>
        <authorList>
            <person name="Kanost M.R."/>
            <person name="Arrese E.L."/>
            <person name="Cao X."/>
            <person name="Chen Y.R."/>
            <person name="Chellapilla S."/>
            <person name="Goldsmith M.R."/>
            <person name="Grosse-Wilde E."/>
            <person name="Heckel D.G."/>
            <person name="Herndon N."/>
            <person name="Jiang H."/>
            <person name="Papanicolaou A."/>
            <person name="Qu J."/>
            <person name="Soulages J.L."/>
            <person name="Vogel H."/>
            <person name="Walters J."/>
            <person name="Waterhouse R.M."/>
            <person name="Ahn S.J."/>
            <person name="Almeida F.C."/>
            <person name="An C."/>
            <person name="Aqrawi P."/>
            <person name="Bretschneider A."/>
            <person name="Bryant W.B."/>
            <person name="Bucks S."/>
            <person name="Chao H."/>
            <person name="Chevignon G."/>
            <person name="Christen J.M."/>
            <person name="Clarke D.F."/>
            <person name="Dittmer N.T."/>
            <person name="Ferguson L.C.F."/>
            <person name="Garavelou S."/>
            <person name="Gordon K.H.J."/>
            <person name="Gunaratna R.T."/>
            <person name="Han Y."/>
            <person name="Hauser F."/>
            <person name="He Y."/>
            <person name="Heidel-Fischer H."/>
            <person name="Hirsh A."/>
            <person name="Hu Y."/>
            <person name="Jiang H."/>
            <person name="Kalra D."/>
            <person name="Klinner C."/>
            <person name="Konig C."/>
            <person name="Kovar C."/>
            <person name="Kroll A.R."/>
            <person name="Kuwar S.S."/>
            <person name="Lee S.L."/>
            <person name="Lehman R."/>
            <person name="Li K."/>
            <person name="Li Z."/>
            <person name="Liang H."/>
            <person name="Lovelace S."/>
            <person name="Lu Z."/>
            <person name="Mansfield J.H."/>
            <person name="McCulloch K.J."/>
            <person name="Mathew T."/>
            <person name="Morton B."/>
            <person name="Muzny D.M."/>
            <person name="Neunemann D."/>
            <person name="Ongeri F."/>
            <person name="Pauchet Y."/>
            <person name="Pu L.L."/>
            <person name="Pyrousis I."/>
            <person name="Rao X.J."/>
            <person name="Redding A."/>
            <person name="Roesel C."/>
            <person name="Sanchez-Gracia A."/>
            <person name="Schaack S."/>
            <person name="Shukla A."/>
            <person name="Tetreau G."/>
            <person name="Wang Y."/>
            <person name="Xiong G.H."/>
            <person name="Traut W."/>
            <person name="Walsh T.K."/>
            <person name="Worley K.C."/>
            <person name="Wu D."/>
            <person name="Wu W."/>
            <person name="Wu Y.Q."/>
            <person name="Zhang X."/>
            <person name="Zou Z."/>
            <person name="Zucker H."/>
            <person name="Briscoe A.D."/>
            <person name="Burmester T."/>
            <person name="Clem R.J."/>
            <person name="Feyereisen R."/>
            <person name="Grimmelikhuijzen C.J.P."/>
            <person name="Hamodrakas S.J."/>
            <person name="Hansson B.S."/>
            <person name="Huguet E."/>
            <person name="Jermiin L.S."/>
            <person name="Lan Q."/>
            <person name="Lehman H.K."/>
            <person name="Lorenzen M."/>
            <person name="Merzendorfer H."/>
            <person name="Michalopoulos I."/>
            <person name="Morton D.B."/>
            <person name="Muthukrishnan S."/>
            <person name="Oakeshott J.G."/>
            <person name="Palmer W."/>
            <person name="Park Y."/>
            <person name="Passarelli A.L."/>
            <person name="Rozas J."/>
            <person name="Schwartz L.M."/>
            <person name="Smith W."/>
            <person name="Southgate A."/>
            <person name="Vilcinskas A."/>
            <person name="Vogt R."/>
            <person name="Wang P."/>
            <person name="Werren J."/>
            <person name="Yu X.Q."/>
            <person name="Zhou J.J."/>
            <person name="Brown S.J."/>
            <person name="Scherer S.E."/>
            <person name="Richards S."/>
            <person name="Blissard G.W."/>
        </authorList>
    </citation>
    <scope>NUCLEOTIDE SEQUENCE</scope>
</reference>
<evidence type="ECO:0000256" key="5">
    <source>
        <dbReference type="PROSITE-ProRule" id="PRU01263"/>
    </source>
</evidence>
<protein>
    <recommendedName>
        <fullName evidence="7">ZAD domain-containing protein</fullName>
    </recommendedName>
</protein>
<keyword evidence="4 5" id="KW-0862">Zinc</keyword>
<dbReference type="PANTHER" id="PTHR19818">
    <property type="entry name" value="ZINC FINGER PROTEIN ZIC AND GLI"/>
    <property type="match status" value="1"/>
</dbReference>
<dbReference type="PROSITE" id="PS00028">
    <property type="entry name" value="ZINC_FINGER_C2H2_1"/>
    <property type="match status" value="1"/>
</dbReference>
<evidence type="ECO:0000259" key="7">
    <source>
        <dbReference type="PROSITE" id="PS51915"/>
    </source>
</evidence>
<evidence type="ECO:0000256" key="6">
    <source>
        <dbReference type="SAM" id="MobiDB-lite"/>
    </source>
</evidence>
<dbReference type="Gene3D" id="3.40.1800.20">
    <property type="match status" value="1"/>
</dbReference>
<feature type="binding site" evidence="5">
    <location>
        <position position="21"/>
    </location>
    <ligand>
        <name>Zn(2+)</name>
        <dbReference type="ChEBI" id="CHEBI:29105"/>
    </ligand>
</feature>
<sequence>MEHALNPRLDKETIYEIYRACRLCGAGAGYKMPIMQNVIHLEDSEINLSKKIRECVQIEVHADDKMPPLICELCVDKVNDFYEFLELCKQTNKRTRLKLGLPMQTTPKGVQDSGDCILGDTAPVYINEDSNETSIKYKSKTRVKEREKERMKEKEKLKTKVKNEPEVKIKVEPLSSDRSRASRRPPAPPSPPPIRVTRTSCGPNDLNGGLQDPQKRARPAPKSIMKKEKEEIKVEDDSSRLKRLREKDVKSEIPVKKVKILLEQCSSKSNKQSSPKTKPKPPAKRPASPPAKHAAAPVKHSGSSTKNAVAPAKHTGSSTRHATAPAKHTAAPAKHPGSSKQNAAPARRPASPATIPAVQYTCKICSLVQKNSQGYQSHLRSHVVTFTRPTMACNACGEWFPTYDEACSHHRMHKHDLVPYKCRRCSGEFKTHHSYEEHFGQSQCIPFDEVPDVKCGDCWRYFATDRLLIEHKCAGEEGRPGGKCVKCNRTYVLLKNLRRHEAACMHRRRSVATADSEMVTTKQVQIRMARCDPLLEKERDGHYDVSGVTDFGFDPNCIYPYKTICIKAEPFDGMVKIQEEVRKEFCSEEYVHWDSTDSEEEVDSLVTLSLKTIFSQKVLGRVPRKRRVKIEEDKTIDVSSDANVSEEGFQGFNLVSELNDVSSRVGDVLDAEKGSINNDSIVKDVTDVTERLDAEKPTADKDCQNGDDFNNDIDDFGNSNLTGNDTNDGFEDIDGSKLIAALNEQIGEDDETEGERSFKDLDKNELGDEKHNKCEINVNEANEKLNNNKEHFNNIEHSDENINDKCGINESKQNEKLNDKETDNFNEHSKEIDKGSEEINSNKDKDLKDLNSLKHDENFENDSNINNTIQNEVKHSDFENACLPKDNKNNENNVSNVNTLEIKNNNSACAAELSENGHENEIENGKCEKLCLEDLLERDLEKNDSLKHISDEDYNFDV</sequence>
<dbReference type="SMART" id="SM00868">
    <property type="entry name" value="zf-AD"/>
    <property type="match status" value="1"/>
</dbReference>
<keyword evidence="9" id="KW-1185">Reference proteome</keyword>
<dbReference type="GO" id="GO:0000978">
    <property type="term" value="F:RNA polymerase II cis-regulatory region sequence-specific DNA binding"/>
    <property type="evidence" value="ECO:0007669"/>
    <property type="project" value="TreeGrafter"/>
</dbReference>
<feature type="region of interest" description="Disordered" evidence="6">
    <location>
        <begin position="146"/>
        <end position="352"/>
    </location>
</feature>
<feature type="compositionally biased region" description="Pro residues" evidence="6">
    <location>
        <begin position="185"/>
        <end position="194"/>
    </location>
</feature>
<dbReference type="GO" id="GO:0010604">
    <property type="term" value="P:positive regulation of macromolecule metabolic process"/>
    <property type="evidence" value="ECO:0007669"/>
    <property type="project" value="UniProtKB-ARBA"/>
</dbReference>
<dbReference type="Proteomes" id="UP000791440">
    <property type="component" value="Unassembled WGS sequence"/>
</dbReference>
<feature type="binding site" evidence="5">
    <location>
        <position position="24"/>
    </location>
    <ligand>
        <name>Zn(2+)</name>
        <dbReference type="ChEBI" id="CHEBI:29105"/>
    </ligand>
</feature>
<dbReference type="GO" id="GO:0005634">
    <property type="term" value="C:nucleus"/>
    <property type="evidence" value="ECO:0007669"/>
    <property type="project" value="InterPro"/>
</dbReference>
<feature type="compositionally biased region" description="Low complexity" evidence="6">
    <location>
        <begin position="266"/>
        <end position="276"/>
    </location>
</feature>
<dbReference type="GO" id="GO:0000981">
    <property type="term" value="F:DNA-binding transcription factor activity, RNA polymerase II-specific"/>
    <property type="evidence" value="ECO:0007669"/>
    <property type="project" value="TreeGrafter"/>
</dbReference>
<feature type="compositionally biased region" description="Basic and acidic residues" evidence="6">
    <location>
        <begin position="146"/>
        <end position="180"/>
    </location>
</feature>
<keyword evidence="2" id="KW-0677">Repeat</keyword>
<dbReference type="InterPro" id="IPR050329">
    <property type="entry name" value="GLI_C2H2-zinc-finger"/>
</dbReference>
<dbReference type="PANTHER" id="PTHR19818:SF139">
    <property type="entry name" value="PAIR-RULE PROTEIN ODD-PAIRED"/>
    <property type="match status" value="1"/>
</dbReference>
<feature type="compositionally biased region" description="Low complexity" evidence="6">
    <location>
        <begin position="343"/>
        <end position="352"/>
    </location>
</feature>
<dbReference type="InterPro" id="IPR012934">
    <property type="entry name" value="Znf_AD"/>
</dbReference>
<evidence type="ECO:0000256" key="4">
    <source>
        <dbReference type="ARBA" id="ARBA00022833"/>
    </source>
</evidence>
<feature type="region of interest" description="Disordered" evidence="6">
    <location>
        <begin position="813"/>
        <end position="846"/>
    </location>
</feature>
<dbReference type="GO" id="GO:0008270">
    <property type="term" value="F:zinc ion binding"/>
    <property type="evidence" value="ECO:0007669"/>
    <property type="project" value="UniProtKB-UniRule"/>
</dbReference>
<feature type="compositionally biased region" description="Low complexity" evidence="6">
    <location>
        <begin position="321"/>
        <end position="336"/>
    </location>
</feature>
<dbReference type="SMART" id="SM00355">
    <property type="entry name" value="ZnF_C2H2"/>
    <property type="match status" value="4"/>
</dbReference>
<dbReference type="SUPFAM" id="SSF57716">
    <property type="entry name" value="Glucocorticoid receptor-like (DNA-binding domain)"/>
    <property type="match status" value="1"/>
</dbReference>
<evidence type="ECO:0000256" key="2">
    <source>
        <dbReference type="ARBA" id="ARBA00022737"/>
    </source>
</evidence>
<evidence type="ECO:0000256" key="3">
    <source>
        <dbReference type="ARBA" id="ARBA00022771"/>
    </source>
</evidence>
<evidence type="ECO:0000313" key="9">
    <source>
        <dbReference type="Proteomes" id="UP000791440"/>
    </source>
</evidence>
<dbReference type="AlphaFoldDB" id="A0A922D1C9"/>
<dbReference type="OrthoDB" id="7765040at2759"/>
<evidence type="ECO:0000313" key="8">
    <source>
        <dbReference type="EMBL" id="KAG6465709.1"/>
    </source>
</evidence>
<feature type="compositionally biased region" description="Basic and acidic residues" evidence="6">
    <location>
        <begin position="225"/>
        <end position="255"/>
    </location>
</feature>
<dbReference type="PROSITE" id="PS51915">
    <property type="entry name" value="ZAD"/>
    <property type="match status" value="1"/>
</dbReference>
<keyword evidence="3 5" id="KW-0863">Zinc-finger</keyword>
<dbReference type="EMBL" id="JH669675">
    <property type="protein sequence ID" value="KAG6465709.1"/>
    <property type="molecule type" value="Genomic_DNA"/>
</dbReference>
<dbReference type="Pfam" id="PF07776">
    <property type="entry name" value="zf-AD"/>
    <property type="match status" value="1"/>
</dbReference>
<proteinExistence type="predicted"/>
<dbReference type="InterPro" id="IPR013087">
    <property type="entry name" value="Znf_C2H2_type"/>
</dbReference>
<feature type="binding site" evidence="5">
    <location>
        <position position="74"/>
    </location>
    <ligand>
        <name>Zn(2+)</name>
        <dbReference type="ChEBI" id="CHEBI:29105"/>
    </ligand>
</feature>
<reference evidence="8" key="2">
    <citation type="submission" date="2020-12" db="EMBL/GenBank/DDBJ databases">
        <authorList>
            <person name="Kanost M."/>
        </authorList>
    </citation>
    <scope>NUCLEOTIDE SEQUENCE</scope>
</reference>
<organism evidence="8 9">
    <name type="scientific">Manduca sexta</name>
    <name type="common">Tobacco hawkmoth</name>
    <name type="synonym">Tobacco hornworm</name>
    <dbReference type="NCBI Taxonomy" id="7130"/>
    <lineage>
        <taxon>Eukaryota</taxon>
        <taxon>Metazoa</taxon>
        <taxon>Ecdysozoa</taxon>
        <taxon>Arthropoda</taxon>
        <taxon>Hexapoda</taxon>
        <taxon>Insecta</taxon>
        <taxon>Pterygota</taxon>
        <taxon>Neoptera</taxon>
        <taxon>Endopterygota</taxon>
        <taxon>Lepidoptera</taxon>
        <taxon>Glossata</taxon>
        <taxon>Ditrysia</taxon>
        <taxon>Bombycoidea</taxon>
        <taxon>Sphingidae</taxon>
        <taxon>Sphinginae</taxon>
        <taxon>Sphingini</taxon>
        <taxon>Manduca</taxon>
    </lineage>
</organism>
<feature type="compositionally biased region" description="Low complexity" evidence="6">
    <location>
        <begin position="290"/>
        <end position="299"/>
    </location>
</feature>
<feature type="binding site" evidence="5">
    <location>
        <position position="71"/>
    </location>
    <ligand>
        <name>Zn(2+)</name>
        <dbReference type="ChEBI" id="CHEBI:29105"/>
    </ligand>
</feature>
<name>A0A922D1C9_MANSE</name>
<evidence type="ECO:0000256" key="1">
    <source>
        <dbReference type="ARBA" id="ARBA00022723"/>
    </source>
</evidence>
<feature type="domain" description="ZAD" evidence="7">
    <location>
        <begin position="19"/>
        <end position="98"/>
    </location>
</feature>
<gene>
    <name evidence="8" type="ORF">O3G_MSEX015336</name>
</gene>